<dbReference type="KEGG" id="tce:A3L02_09145"/>
<keyword evidence="1" id="KW-0472">Membrane</keyword>
<keyword evidence="3" id="KW-1185">Reference proteome</keyword>
<feature type="transmembrane region" description="Helical" evidence="1">
    <location>
        <begin position="42"/>
        <end position="64"/>
    </location>
</feature>
<reference evidence="2 3" key="1">
    <citation type="submission" date="2016-03" db="EMBL/GenBank/DDBJ databases">
        <title>Complete genome sequence of Thermococcus celer.</title>
        <authorList>
            <person name="Oger P.M."/>
        </authorList>
    </citation>
    <scope>NUCLEOTIDE SEQUENCE [LARGE SCALE GENOMIC DNA]</scope>
    <source>
        <strain evidence="2 3">Vu 13</strain>
    </source>
</reference>
<dbReference type="AlphaFoldDB" id="A0A218P442"/>
<organism evidence="2 3">
    <name type="scientific">Thermococcus celer Vu 13 = JCM 8558</name>
    <dbReference type="NCBI Taxonomy" id="1293037"/>
    <lineage>
        <taxon>Archaea</taxon>
        <taxon>Methanobacteriati</taxon>
        <taxon>Methanobacteriota</taxon>
        <taxon>Thermococci</taxon>
        <taxon>Thermococcales</taxon>
        <taxon>Thermococcaceae</taxon>
        <taxon>Thermococcus</taxon>
    </lineage>
</organism>
<accession>A0A218P442</accession>
<keyword evidence="1" id="KW-1133">Transmembrane helix</keyword>
<feature type="transmembrane region" description="Helical" evidence="1">
    <location>
        <begin position="6"/>
        <end position="30"/>
    </location>
</feature>
<evidence type="ECO:0000313" key="3">
    <source>
        <dbReference type="Proteomes" id="UP000197156"/>
    </source>
</evidence>
<feature type="transmembrane region" description="Helical" evidence="1">
    <location>
        <begin position="76"/>
        <end position="97"/>
    </location>
</feature>
<name>A0A218P442_THECE</name>
<keyword evidence="1" id="KW-0812">Transmembrane</keyword>
<dbReference type="EMBL" id="CP014854">
    <property type="protein sequence ID" value="ASI99714.1"/>
    <property type="molecule type" value="Genomic_DNA"/>
</dbReference>
<dbReference type="RefSeq" id="WP_088863630.1">
    <property type="nucleotide sequence ID" value="NZ_CP014854.1"/>
</dbReference>
<proteinExistence type="predicted"/>
<dbReference type="GeneID" id="33324928"/>
<dbReference type="OrthoDB" id="101718at2157"/>
<gene>
    <name evidence="2" type="ORF">A3L02_09145</name>
</gene>
<evidence type="ECO:0000313" key="2">
    <source>
        <dbReference type="EMBL" id="ASI99714.1"/>
    </source>
</evidence>
<evidence type="ECO:0000256" key="1">
    <source>
        <dbReference type="SAM" id="Phobius"/>
    </source>
</evidence>
<sequence length="100" mass="11104">MDEDTATILVITAVPFLFFPYIVLFAVGVLDITGVDRMLPGPLFPITASLLSTVIICGILAPVMKFLRKPAPWIKMALTRIGLVAYFLSLLIVNFFFRAR</sequence>
<protein>
    <submittedName>
        <fullName evidence="2">Uncharacterized protein</fullName>
    </submittedName>
</protein>
<dbReference type="Proteomes" id="UP000197156">
    <property type="component" value="Chromosome"/>
</dbReference>